<evidence type="ECO:0000313" key="2">
    <source>
        <dbReference type="Proteomes" id="UP000201728"/>
    </source>
</evidence>
<evidence type="ECO:0000313" key="1">
    <source>
        <dbReference type="EMBL" id="ASQ45219.1"/>
    </source>
</evidence>
<protein>
    <submittedName>
        <fullName evidence="1">Uncharacterized protein</fullName>
    </submittedName>
</protein>
<dbReference type="KEGG" id="lcd:clem_03305"/>
<sequence length="385" mass="44347">MKILHLTNPQTVNACTLISLGVIKALLNTQNELASQAEIINAHRWAEDEYKKRFFRVDDGEGLLETAAYQLYFVDYFNLPNLVELLAPVSAHDVTHLIENRDALREDGILTEAFYSFNFDAIEAIRKVIPKGWIDWSTITEKELQQLLPKNNQPSLREQLREIINQLKNFQGITIRMEGHTIPLVKRENIYYSYDSLTGDLSSTENIEEMVTHIDQKIKTNGVKGCTLYFFTPQHPLMAQISNPLLQTETVNEARQSLTSLALEQKIIIEDEPLTIDFKENHNKLLDIIAQLKKNISAQANGRKTNTYSQWKVNLLNAIKNNLDTEDQLTQETQQHYIEAIRAVCAQKRNILHFWSTPHSMAEFEELLQEKELDGYPSKIETGFF</sequence>
<keyword evidence="2" id="KW-1185">Reference proteome</keyword>
<dbReference type="OrthoDB" id="5639108at2"/>
<organism evidence="1 2">
    <name type="scientific">Legionella clemsonensis</name>
    <dbReference type="NCBI Taxonomy" id="1867846"/>
    <lineage>
        <taxon>Bacteria</taxon>
        <taxon>Pseudomonadati</taxon>
        <taxon>Pseudomonadota</taxon>
        <taxon>Gammaproteobacteria</taxon>
        <taxon>Legionellales</taxon>
        <taxon>Legionellaceae</taxon>
        <taxon>Legionella</taxon>
    </lineage>
</organism>
<dbReference type="RefSeq" id="WP_094090300.1">
    <property type="nucleotide sequence ID" value="NZ_CP016397.1"/>
</dbReference>
<dbReference type="Proteomes" id="UP000201728">
    <property type="component" value="Chromosome"/>
</dbReference>
<reference evidence="2" key="1">
    <citation type="submission" date="2016-07" db="EMBL/GenBank/DDBJ databases">
        <authorList>
            <person name="Florea S."/>
            <person name="Webb J.S."/>
            <person name="Jaromczyk J."/>
            <person name="Schardl C.L."/>
        </authorList>
    </citation>
    <scope>NUCLEOTIDE SEQUENCE [LARGE SCALE GENOMIC DNA]</scope>
    <source>
        <strain evidence="2">CDC-D5610</strain>
    </source>
</reference>
<proteinExistence type="predicted"/>
<name>A0A222P058_9GAMM</name>
<gene>
    <name evidence="1" type="ORF">clem_03305</name>
</gene>
<dbReference type="EMBL" id="CP016397">
    <property type="protein sequence ID" value="ASQ45219.1"/>
    <property type="molecule type" value="Genomic_DNA"/>
</dbReference>
<dbReference type="AlphaFoldDB" id="A0A222P058"/>
<accession>A0A222P058</accession>